<sequence length="143" mass="15862">MSSEVPAYVYKILPHESVDPSFSLPASPLPTDYTIPLPKLDHDDGFVHLSASTQLATTLELFFKDVTAVTVLKIAVEVIEKRGRLEWLGPDGQASPPPYACAHGWVNPVELRGHEIQGVIEVDRDELSWTTPLKAHEDQGFFK</sequence>
<dbReference type="SUPFAM" id="SSF56399">
    <property type="entry name" value="ADP-ribosylation"/>
    <property type="match status" value="1"/>
</dbReference>
<dbReference type="EMBL" id="MCFC01000003">
    <property type="protein sequence ID" value="ORY34303.1"/>
    <property type="molecule type" value="Genomic_DNA"/>
</dbReference>
<evidence type="ECO:0000313" key="2">
    <source>
        <dbReference type="Proteomes" id="UP000193986"/>
    </source>
</evidence>
<dbReference type="Gene3D" id="3.20.170.20">
    <property type="entry name" value="Protein of unknown function DUF952"/>
    <property type="match status" value="1"/>
</dbReference>
<protein>
    <recommendedName>
        <fullName evidence="3">DUF952 domain-containing protein</fullName>
    </recommendedName>
</protein>
<proteinExistence type="predicted"/>
<gene>
    <name evidence="1" type="ORF">BCR39DRAFT_517556</name>
</gene>
<dbReference type="InParanoid" id="A0A1Y2BHP8"/>
<dbReference type="STRING" id="71784.A0A1Y2BHP8"/>
<accession>A0A1Y2BHP8</accession>
<name>A0A1Y2BHP8_9TREE</name>
<organism evidence="1 2">
    <name type="scientific">Naematelia encephala</name>
    <dbReference type="NCBI Taxonomy" id="71784"/>
    <lineage>
        <taxon>Eukaryota</taxon>
        <taxon>Fungi</taxon>
        <taxon>Dikarya</taxon>
        <taxon>Basidiomycota</taxon>
        <taxon>Agaricomycotina</taxon>
        <taxon>Tremellomycetes</taxon>
        <taxon>Tremellales</taxon>
        <taxon>Naemateliaceae</taxon>
        <taxon>Naematelia</taxon>
    </lineage>
</organism>
<dbReference type="InterPro" id="IPR009297">
    <property type="entry name" value="DUF952"/>
</dbReference>
<dbReference type="PANTHER" id="PTHR34129:SF1">
    <property type="entry name" value="DUF952 DOMAIN-CONTAINING PROTEIN"/>
    <property type="match status" value="1"/>
</dbReference>
<dbReference type="OrthoDB" id="3335358at2759"/>
<reference evidence="1 2" key="1">
    <citation type="submission" date="2016-07" db="EMBL/GenBank/DDBJ databases">
        <title>Pervasive Adenine N6-methylation of Active Genes in Fungi.</title>
        <authorList>
            <consortium name="DOE Joint Genome Institute"/>
            <person name="Mondo S.J."/>
            <person name="Dannebaum R.O."/>
            <person name="Kuo R.C."/>
            <person name="Labutti K."/>
            <person name="Haridas S."/>
            <person name="Kuo A."/>
            <person name="Salamov A."/>
            <person name="Ahrendt S.R."/>
            <person name="Lipzen A."/>
            <person name="Sullivan W."/>
            <person name="Andreopoulos W.B."/>
            <person name="Clum A."/>
            <person name="Lindquist E."/>
            <person name="Daum C."/>
            <person name="Ramamoorthy G.K."/>
            <person name="Gryganskyi A."/>
            <person name="Culley D."/>
            <person name="Magnuson J.K."/>
            <person name="James T.Y."/>
            <person name="O'Malley M.A."/>
            <person name="Stajich J.E."/>
            <person name="Spatafora J.W."/>
            <person name="Visel A."/>
            <person name="Grigoriev I.V."/>
        </authorList>
    </citation>
    <scope>NUCLEOTIDE SEQUENCE [LARGE SCALE GENOMIC DNA]</scope>
    <source>
        <strain evidence="1 2">68-887.2</strain>
    </source>
</reference>
<dbReference type="AlphaFoldDB" id="A0A1Y2BHP8"/>
<evidence type="ECO:0000313" key="1">
    <source>
        <dbReference type="EMBL" id="ORY34303.1"/>
    </source>
</evidence>
<evidence type="ECO:0008006" key="3">
    <source>
        <dbReference type="Google" id="ProtNLM"/>
    </source>
</evidence>
<dbReference type="PANTHER" id="PTHR34129">
    <property type="entry name" value="BLR1139 PROTEIN"/>
    <property type="match status" value="1"/>
</dbReference>
<keyword evidence="2" id="KW-1185">Reference proteome</keyword>
<comment type="caution">
    <text evidence="1">The sequence shown here is derived from an EMBL/GenBank/DDBJ whole genome shotgun (WGS) entry which is preliminary data.</text>
</comment>
<dbReference type="Pfam" id="PF06108">
    <property type="entry name" value="DUF952"/>
    <property type="match status" value="1"/>
</dbReference>
<dbReference type="Proteomes" id="UP000193986">
    <property type="component" value="Unassembled WGS sequence"/>
</dbReference>